<keyword evidence="1" id="KW-0812">Transmembrane</keyword>
<evidence type="ECO:0000256" key="1">
    <source>
        <dbReference type="SAM" id="Phobius"/>
    </source>
</evidence>
<feature type="transmembrane region" description="Helical" evidence="1">
    <location>
        <begin position="126"/>
        <end position="147"/>
    </location>
</feature>
<evidence type="ECO:0000313" key="3">
    <source>
        <dbReference type="Proteomes" id="UP000824082"/>
    </source>
</evidence>
<dbReference type="Proteomes" id="UP000824082">
    <property type="component" value="Unassembled WGS sequence"/>
</dbReference>
<gene>
    <name evidence="2" type="ORF">IAD19_07775</name>
</gene>
<keyword evidence="1" id="KW-0472">Membrane</keyword>
<comment type="caution">
    <text evidence="2">The sequence shown here is derived from an EMBL/GenBank/DDBJ whole genome shotgun (WGS) entry which is preliminary data.</text>
</comment>
<reference evidence="2" key="1">
    <citation type="submission" date="2020-10" db="EMBL/GenBank/DDBJ databases">
        <authorList>
            <person name="Gilroy R."/>
        </authorList>
    </citation>
    <scope>NUCLEOTIDE SEQUENCE</scope>
    <source>
        <strain evidence="2">4509</strain>
    </source>
</reference>
<evidence type="ECO:0008006" key="4">
    <source>
        <dbReference type="Google" id="ProtNLM"/>
    </source>
</evidence>
<dbReference type="EMBL" id="DVMX01000146">
    <property type="protein sequence ID" value="HIU42433.1"/>
    <property type="molecule type" value="Genomic_DNA"/>
</dbReference>
<dbReference type="Pfam" id="PF11188">
    <property type="entry name" value="DUF2975"/>
    <property type="match status" value="1"/>
</dbReference>
<organism evidence="2 3">
    <name type="scientific">Candidatus Egerieicola faecale</name>
    <dbReference type="NCBI Taxonomy" id="2840774"/>
    <lineage>
        <taxon>Bacteria</taxon>
        <taxon>Bacillati</taxon>
        <taxon>Bacillota</taxon>
        <taxon>Clostridia</taxon>
        <taxon>Eubacteriales</taxon>
        <taxon>Oscillospiraceae</taxon>
        <taxon>Oscillospiraceae incertae sedis</taxon>
        <taxon>Candidatus Egerieicola</taxon>
    </lineage>
</organism>
<feature type="transmembrane region" description="Helical" evidence="1">
    <location>
        <begin position="12"/>
        <end position="40"/>
    </location>
</feature>
<proteinExistence type="predicted"/>
<feature type="transmembrane region" description="Helical" evidence="1">
    <location>
        <begin position="95"/>
        <end position="114"/>
    </location>
</feature>
<keyword evidence="1" id="KW-1133">Transmembrane helix</keyword>
<evidence type="ECO:0000313" key="2">
    <source>
        <dbReference type="EMBL" id="HIU42433.1"/>
    </source>
</evidence>
<name>A0A9D1LJ20_9FIRM</name>
<feature type="transmembrane region" description="Helical" evidence="1">
    <location>
        <begin position="60"/>
        <end position="83"/>
    </location>
</feature>
<protein>
    <recommendedName>
        <fullName evidence="4">Transmembrane protein</fullName>
    </recommendedName>
</protein>
<dbReference type="AlphaFoldDB" id="A0A9D1LJ20"/>
<accession>A0A9D1LJ20</accession>
<dbReference type="InterPro" id="IPR021354">
    <property type="entry name" value="DUF2975"/>
</dbReference>
<sequence length="165" mass="18026">MPDKTARGLLLLAYLLLWILLGLGILAALAGTAFLALILARSLPEPLGELAWADWQVFGPIWMLAVTGCVLLGQGVRLLRLVLRGTPFSQKGVSALCWMTLCLVWAGVWALMPFSRLTGDPFLGLGLGWLLAMLFWTLAAVTGVACTEYRHGLEWNMTTDEEILV</sequence>
<reference evidence="2" key="2">
    <citation type="journal article" date="2021" name="PeerJ">
        <title>Extensive microbial diversity within the chicken gut microbiome revealed by metagenomics and culture.</title>
        <authorList>
            <person name="Gilroy R."/>
            <person name="Ravi A."/>
            <person name="Getino M."/>
            <person name="Pursley I."/>
            <person name="Horton D.L."/>
            <person name="Alikhan N.F."/>
            <person name="Baker D."/>
            <person name="Gharbi K."/>
            <person name="Hall N."/>
            <person name="Watson M."/>
            <person name="Adriaenssens E.M."/>
            <person name="Foster-Nyarko E."/>
            <person name="Jarju S."/>
            <person name="Secka A."/>
            <person name="Antonio M."/>
            <person name="Oren A."/>
            <person name="Chaudhuri R.R."/>
            <person name="La Ragione R."/>
            <person name="Hildebrand F."/>
            <person name="Pallen M.J."/>
        </authorList>
    </citation>
    <scope>NUCLEOTIDE SEQUENCE</scope>
    <source>
        <strain evidence="2">4509</strain>
    </source>
</reference>